<gene>
    <name evidence="1" type="ORF">QFC21_001220</name>
</gene>
<evidence type="ECO:0000313" key="2">
    <source>
        <dbReference type="Proteomes" id="UP001227268"/>
    </source>
</evidence>
<proteinExistence type="predicted"/>
<protein>
    <submittedName>
        <fullName evidence="1">Uncharacterized protein</fullName>
    </submittedName>
</protein>
<comment type="caution">
    <text evidence="1">The sequence shown here is derived from an EMBL/GenBank/DDBJ whole genome shotgun (WGS) entry which is preliminary data.</text>
</comment>
<evidence type="ECO:0000313" key="1">
    <source>
        <dbReference type="EMBL" id="KAJ9106081.1"/>
    </source>
</evidence>
<name>A0ACC2W4S9_9TREE</name>
<reference evidence="1" key="1">
    <citation type="submission" date="2023-04" db="EMBL/GenBank/DDBJ databases">
        <title>Draft Genome sequencing of Naganishia species isolated from polar environments using Oxford Nanopore Technology.</title>
        <authorList>
            <person name="Leo P."/>
            <person name="Venkateswaran K."/>
        </authorList>
    </citation>
    <scope>NUCLEOTIDE SEQUENCE</scope>
    <source>
        <strain evidence="1">MNA-CCFEE 5423</strain>
    </source>
</reference>
<organism evidence="1 2">
    <name type="scientific">Naganishia friedmannii</name>
    <dbReference type="NCBI Taxonomy" id="89922"/>
    <lineage>
        <taxon>Eukaryota</taxon>
        <taxon>Fungi</taxon>
        <taxon>Dikarya</taxon>
        <taxon>Basidiomycota</taxon>
        <taxon>Agaricomycotina</taxon>
        <taxon>Tremellomycetes</taxon>
        <taxon>Filobasidiales</taxon>
        <taxon>Filobasidiaceae</taxon>
        <taxon>Naganishia</taxon>
    </lineage>
</organism>
<dbReference type="EMBL" id="JASBWT010000003">
    <property type="protein sequence ID" value="KAJ9106081.1"/>
    <property type="molecule type" value="Genomic_DNA"/>
</dbReference>
<accession>A0ACC2W4S9</accession>
<sequence>MSSHDFSLHEALNVYISGDAYIFEPANTVPFSAAYPNEKATEQVLRVDRRTGDMHLESGHGSSETGHIEGDMVITCYGIVGYITLATTDFLIIITSRTASCRLLSQSIYQATDFRLLPLSSQSTTSVILDNPIEKELVSLVENGLRNGRLWFSYGWDLTNSLQRQFERAEKSNIPQDVVSKEAIWRKADDRFFWNKYLMTRIIEQTERGGQGNDLSKFMLPLLFGSIEMRQSSINNRDLLFCLISRRSRYRAGTRYFTRGIDPTGHTANYNETEQLVLLDPLDRATGEPLHMGGRVEGQERLSFVQVRGSVPIFWAEVNNLRYKPDLQIMDVPETISALRLHLAEQTRIYNEVWLVNLVNQKGHEEPVKEAFERAMEAVADPKAHYLYWDFHAECKGLRFDRIQRLVDMMAADLEKMGYFHVVTNPEATTGTIKPDHRQTGVIRSNCMDCLDRTNVAQAALAKDALQRQLLKTGILTVKERLEDHPEFMHVFRNVWADHADTISKAYSGTGALKTDFTRTGMRTKQGMLQDGVNSVTRYVKNNFFDGSRQDSYDLLTGAWIAKRGAIPPLSDTRPLFAKSMPYIFAFALFMMFAGLTFPRAADIAINSYMFLWVVLAALTGTYMWSNGTSYVAWPRLNPPYEILRYEGAGYRSPARGRGMSFVTPAFAGAANRYQRDANKRAKTTRTEEIELGRRKGNLID</sequence>
<dbReference type="Proteomes" id="UP001227268">
    <property type="component" value="Unassembled WGS sequence"/>
</dbReference>
<keyword evidence="2" id="KW-1185">Reference proteome</keyword>